<dbReference type="GO" id="GO:0050660">
    <property type="term" value="F:flavin adenine dinucleotide binding"/>
    <property type="evidence" value="ECO:0007669"/>
    <property type="project" value="InterPro"/>
</dbReference>
<feature type="binding site" evidence="12">
    <location>
        <begin position="522"/>
        <end position="523"/>
    </location>
    <ligand>
        <name>NADP(+)</name>
        <dbReference type="ChEBI" id="CHEBI:58349"/>
    </ligand>
</feature>
<keyword evidence="1 11" id="KW-0813">Transport</keyword>
<feature type="binding site" evidence="12">
    <location>
        <position position="602"/>
    </location>
    <ligand>
        <name>FAD</name>
        <dbReference type="ChEBI" id="CHEBI:57692"/>
    </ligand>
</feature>
<dbReference type="InterPro" id="IPR001094">
    <property type="entry name" value="Flavdoxin-like"/>
</dbReference>
<comment type="cofactor">
    <cofactor evidence="11 12">
        <name>FAD</name>
        <dbReference type="ChEBI" id="CHEBI:57692"/>
    </cofactor>
    <text evidence="11 12">Binds 1 FAD per subunit.</text>
</comment>
<evidence type="ECO:0000256" key="12">
    <source>
        <dbReference type="PIRSR" id="PIRSR000207-1"/>
    </source>
</evidence>
<evidence type="ECO:0000256" key="5">
    <source>
        <dbReference type="ARBA" id="ARBA00022827"/>
    </source>
</evidence>
<proteinExistence type="predicted"/>
<dbReference type="SUPFAM" id="SSF52218">
    <property type="entry name" value="Flavoproteins"/>
    <property type="match status" value="1"/>
</dbReference>
<feature type="binding site" evidence="12">
    <location>
        <begin position="423"/>
        <end position="426"/>
    </location>
    <ligand>
        <name>FAD</name>
        <dbReference type="ChEBI" id="CHEBI:57692"/>
    </ligand>
</feature>
<protein>
    <recommendedName>
        <fullName evidence="11">Sulfite reductase [NADPH] flavoprotein alpha-component</fullName>
        <shortName evidence="11">SiR-FP</shortName>
        <ecNumber evidence="11">1.8.1.2</ecNumber>
    </recommendedName>
</protein>
<dbReference type="PRINTS" id="PR00371">
    <property type="entry name" value="FPNCR"/>
</dbReference>
<dbReference type="Gene3D" id="1.20.990.10">
    <property type="entry name" value="NADPH-cytochrome p450 Reductase, Chain A, domain 3"/>
    <property type="match status" value="1"/>
</dbReference>
<feature type="domain" description="FAD-binding FR-type" evidence="14">
    <location>
        <begin position="238"/>
        <end position="451"/>
    </location>
</feature>
<dbReference type="GO" id="GO:0019344">
    <property type="term" value="P:cysteine biosynthetic process"/>
    <property type="evidence" value="ECO:0007669"/>
    <property type="project" value="UniProtKB-KW"/>
</dbReference>
<dbReference type="InterPro" id="IPR010199">
    <property type="entry name" value="CysJ"/>
</dbReference>
<comment type="subunit">
    <text evidence="11">Alpha(8)-beta(8). The alpha component is a flavoprotein, the beta component is a hemoprotein.</text>
</comment>
<dbReference type="Gene3D" id="3.40.50.360">
    <property type="match status" value="1"/>
</dbReference>
<keyword evidence="7 11" id="KW-0249">Electron transport</keyword>
<evidence type="ECO:0000313" key="15">
    <source>
        <dbReference type="EMBL" id="SKA68530.1"/>
    </source>
</evidence>
<dbReference type="InterPro" id="IPR039261">
    <property type="entry name" value="FNR_nucleotide-bd"/>
</dbReference>
<dbReference type="Pfam" id="PF00667">
    <property type="entry name" value="FAD_binding_1"/>
    <property type="match status" value="1"/>
</dbReference>
<dbReference type="GO" id="GO:0004783">
    <property type="term" value="F:sulfite reductase (NADPH) activity"/>
    <property type="evidence" value="ECO:0007669"/>
    <property type="project" value="UniProtKB-EC"/>
</dbReference>
<keyword evidence="4 11" id="KW-0288">FMN</keyword>
<dbReference type="FunFam" id="3.40.50.80:FF:000001">
    <property type="entry name" value="NADPH--cytochrome P450 reductase 1"/>
    <property type="match status" value="1"/>
</dbReference>
<gene>
    <name evidence="15" type="ORF">SAMN02745130_00307</name>
</gene>
<evidence type="ECO:0000256" key="1">
    <source>
        <dbReference type="ARBA" id="ARBA00022448"/>
    </source>
</evidence>
<dbReference type="Pfam" id="PF00175">
    <property type="entry name" value="NAD_binding_1"/>
    <property type="match status" value="1"/>
</dbReference>
<dbReference type="AlphaFoldDB" id="A0A1T4VU54"/>
<comment type="pathway">
    <text evidence="11">Sulfur metabolism; hydrogen sulfide biosynthesis; hydrogen sulfide from sulfite (NADPH route): step 1/1.</text>
</comment>
<dbReference type="PRINTS" id="PR00369">
    <property type="entry name" value="FLAVODOXIN"/>
</dbReference>
<dbReference type="GO" id="GO:0005829">
    <property type="term" value="C:cytosol"/>
    <property type="evidence" value="ECO:0007669"/>
    <property type="project" value="TreeGrafter"/>
</dbReference>
<dbReference type="SUPFAM" id="SSF63380">
    <property type="entry name" value="Riboflavin synthase domain-like"/>
    <property type="match status" value="1"/>
</dbReference>
<keyword evidence="9 11" id="KW-0198">Cysteine biosynthesis</keyword>
<dbReference type="SUPFAM" id="SSF52343">
    <property type="entry name" value="Ferredoxin reductase-like, C-terminal NADP-linked domain"/>
    <property type="match status" value="1"/>
</dbReference>
<dbReference type="Pfam" id="PF00258">
    <property type="entry name" value="Flavodoxin_1"/>
    <property type="match status" value="1"/>
</dbReference>
<dbReference type="EMBL" id="FUYB01000001">
    <property type="protein sequence ID" value="SKA68530.1"/>
    <property type="molecule type" value="Genomic_DNA"/>
</dbReference>
<name>A0A1T4VU54_9GAMM</name>
<reference evidence="15 16" key="1">
    <citation type="submission" date="2017-02" db="EMBL/GenBank/DDBJ databases">
        <authorList>
            <person name="Peterson S.W."/>
        </authorList>
    </citation>
    <scope>NUCLEOTIDE SEQUENCE [LARGE SCALE GENOMIC DNA]</scope>
    <source>
        <strain evidence="15 16">ATCC 49788</strain>
    </source>
</reference>
<keyword evidence="5 11" id="KW-0274">FAD</keyword>
<feature type="binding site" evidence="12">
    <location>
        <begin position="158"/>
        <end position="167"/>
    </location>
    <ligand>
        <name>FMN</name>
        <dbReference type="ChEBI" id="CHEBI:58210"/>
    </ligand>
</feature>
<keyword evidence="8 11" id="KW-0560">Oxidoreductase</keyword>
<keyword evidence="6 11" id="KW-0521">NADP</keyword>
<dbReference type="OrthoDB" id="9816402at2"/>
<dbReference type="PANTHER" id="PTHR19384:SF128">
    <property type="entry name" value="NADPH OXIDOREDUCTASE A"/>
    <property type="match status" value="1"/>
</dbReference>
<evidence type="ECO:0000256" key="10">
    <source>
        <dbReference type="ARBA" id="ARBA00052219"/>
    </source>
</evidence>
<evidence type="ECO:0000259" key="13">
    <source>
        <dbReference type="PROSITE" id="PS50902"/>
    </source>
</evidence>
<dbReference type="InterPro" id="IPR017938">
    <property type="entry name" value="Riboflavin_synthase-like_b-brl"/>
</dbReference>
<dbReference type="InterPro" id="IPR023173">
    <property type="entry name" value="NADPH_Cyt_P450_Rdtase_alpha"/>
</dbReference>
<dbReference type="NCBIfam" id="TIGR01931">
    <property type="entry name" value="cysJ"/>
    <property type="match status" value="1"/>
</dbReference>
<evidence type="ECO:0000256" key="4">
    <source>
        <dbReference type="ARBA" id="ARBA00022643"/>
    </source>
</evidence>
<feature type="binding site" evidence="12">
    <location>
        <position position="564"/>
    </location>
    <ligand>
        <name>NADP(+)</name>
        <dbReference type="ChEBI" id="CHEBI:58349"/>
    </ligand>
</feature>
<evidence type="ECO:0000256" key="2">
    <source>
        <dbReference type="ARBA" id="ARBA00022605"/>
    </source>
</evidence>
<dbReference type="STRING" id="92487.SAMN02745130_00307"/>
<keyword evidence="2 11" id="KW-0028">Amino-acid biosynthesis</keyword>
<dbReference type="Gene3D" id="3.40.50.80">
    <property type="entry name" value="Nucleotide-binding domain of ferredoxin-NADP reductase (FNR) module"/>
    <property type="match status" value="1"/>
</dbReference>
<evidence type="ECO:0000256" key="7">
    <source>
        <dbReference type="ARBA" id="ARBA00022982"/>
    </source>
</evidence>
<dbReference type="GO" id="GO:0070814">
    <property type="term" value="P:hydrogen sulfide biosynthetic process"/>
    <property type="evidence" value="ECO:0007669"/>
    <property type="project" value="UniProtKB-UniPathway"/>
</dbReference>
<dbReference type="InterPro" id="IPR017927">
    <property type="entry name" value="FAD-bd_FR_type"/>
</dbReference>
<evidence type="ECO:0000259" key="14">
    <source>
        <dbReference type="PROSITE" id="PS51384"/>
    </source>
</evidence>
<dbReference type="PROSITE" id="PS51384">
    <property type="entry name" value="FAD_FR"/>
    <property type="match status" value="1"/>
</dbReference>
<feature type="binding site" evidence="12">
    <location>
        <begin position="122"/>
        <end position="125"/>
    </location>
    <ligand>
        <name>FMN</name>
        <dbReference type="ChEBI" id="CHEBI:58210"/>
    </ligand>
</feature>
<accession>A0A1T4VU54</accession>
<dbReference type="InterPro" id="IPR008254">
    <property type="entry name" value="Flavodoxin/NO_synth"/>
</dbReference>
<dbReference type="InterPro" id="IPR001709">
    <property type="entry name" value="Flavoprot_Pyr_Nucl_cyt_Rdtase"/>
</dbReference>
<evidence type="ECO:0000256" key="3">
    <source>
        <dbReference type="ARBA" id="ARBA00022630"/>
    </source>
</evidence>
<evidence type="ECO:0000256" key="6">
    <source>
        <dbReference type="ARBA" id="ARBA00022857"/>
    </source>
</evidence>
<feature type="binding site" evidence="12">
    <location>
        <begin position="528"/>
        <end position="532"/>
    </location>
    <ligand>
        <name>NADP(+)</name>
        <dbReference type="ChEBI" id="CHEBI:58349"/>
    </ligand>
</feature>
<comment type="cofactor">
    <cofactor evidence="11 12">
        <name>FMN</name>
        <dbReference type="ChEBI" id="CHEBI:58210"/>
    </cofactor>
    <text evidence="11 12">Binds 1 FMN per subunit.</text>
</comment>
<evidence type="ECO:0000256" key="8">
    <source>
        <dbReference type="ARBA" id="ARBA00023002"/>
    </source>
</evidence>
<dbReference type="InterPro" id="IPR003097">
    <property type="entry name" value="CysJ-like_FAD-binding"/>
</dbReference>
<dbReference type="InterPro" id="IPR001433">
    <property type="entry name" value="OxRdtase_FAD/NAD-bd"/>
</dbReference>
<dbReference type="PANTHER" id="PTHR19384">
    <property type="entry name" value="NITRIC OXIDE SYNTHASE-RELATED"/>
    <property type="match status" value="1"/>
</dbReference>
<keyword evidence="3 11" id="KW-0285">Flavoprotein</keyword>
<keyword evidence="16" id="KW-1185">Reference proteome</keyword>
<dbReference type="PIRSF" id="PIRSF000207">
    <property type="entry name" value="SiR-FP_CysJ"/>
    <property type="match status" value="1"/>
</dbReference>
<dbReference type="UniPathway" id="UPA00140">
    <property type="reaction ID" value="UER00207"/>
</dbReference>
<organism evidence="15 16">
    <name type="scientific">Thiothrix eikelboomii</name>
    <dbReference type="NCBI Taxonomy" id="92487"/>
    <lineage>
        <taxon>Bacteria</taxon>
        <taxon>Pseudomonadati</taxon>
        <taxon>Pseudomonadota</taxon>
        <taxon>Gammaproteobacteria</taxon>
        <taxon>Thiotrichales</taxon>
        <taxon>Thiotrichaceae</taxon>
        <taxon>Thiothrix</taxon>
    </lineage>
</organism>
<dbReference type="Gene3D" id="2.40.30.10">
    <property type="entry name" value="Translation factors"/>
    <property type="match status" value="1"/>
</dbReference>
<feature type="binding site" evidence="12">
    <location>
        <begin position="390"/>
        <end position="393"/>
    </location>
    <ligand>
        <name>FAD</name>
        <dbReference type="ChEBI" id="CHEBI:57692"/>
    </ligand>
</feature>
<feature type="binding site" evidence="12">
    <location>
        <position position="414"/>
    </location>
    <ligand>
        <name>FAD</name>
        <dbReference type="ChEBI" id="CHEBI:57692"/>
    </ligand>
</feature>
<comment type="function">
    <text evidence="11">Component of the sulfite reductase complex that catalyzes the 6-electron reduction of sulfite to sulfide. This is one of several activities required for the biosynthesis of L-cysteine from sulfate. The flavoprotein component catalyzes the electron flow from NADPH -&gt; FAD -&gt; FMN to the hemoprotein component.</text>
</comment>
<dbReference type="GO" id="GO:0010181">
    <property type="term" value="F:FMN binding"/>
    <property type="evidence" value="ECO:0007669"/>
    <property type="project" value="InterPro"/>
</dbReference>
<evidence type="ECO:0000256" key="11">
    <source>
        <dbReference type="PIRNR" id="PIRNR000207"/>
    </source>
</evidence>
<dbReference type="EC" id="1.8.1.2" evidence="11"/>
<dbReference type="InterPro" id="IPR029039">
    <property type="entry name" value="Flavoprotein-like_sf"/>
</dbReference>
<sequence>MTVLSAQQLERITSAVTDLSPVQLAWLGGYLSGLSMGKDNVIPFPQRSTAIATTSVMSSVVTTPAAIKTLILYATQTGNGKKIAEQLSAGLTAQGGEVSLSNMKDYRPQQLKQEQRLVMVVSTHGNGEPPDDARAFFNFIQSARAPRLEKLEYSILALGDSSYDEFCQAGALLDARLAELGAQRVLARVDCDVDFAKPAQAWQEQVLAQFKPETEAANTQFITNPVAASVSEALYSSERPFKSELLTSINLTDTGSSKEVWHLEFSLEDSGIQYQPGDILAVQLPNDAALVDEVLRQGQFTGSETVRLNEHELALRTALSHHLELSTVTKRQLKQYAELIKQTELQAAVEAKDALKDFLWTADWADVLQTYPSKLTAQALVELLRPLQDRQYSIASSPKAHPDEVHLLVKRVQYPFNGREHLGTASNGLARLQAGDFSQVYIKENPHFRLPADPTTKLIMIGAGTGVAPFRSFLFEREAQGLSGNTWLFFGEQRFRTDFLYQIEWQGLLQSGVLERMSVAFSRDQAEKIYVQHRLLEAGAEVYQWLQTGAHLYVCGDMHGMAKDVHQALLEIAVQQGGKTPEQAHDWLELLITEHRYQRDVY</sequence>
<evidence type="ECO:0000256" key="9">
    <source>
        <dbReference type="ARBA" id="ARBA00023192"/>
    </source>
</evidence>
<evidence type="ECO:0000313" key="16">
    <source>
        <dbReference type="Proteomes" id="UP000190460"/>
    </source>
</evidence>
<dbReference type="RefSeq" id="WP_078920808.1">
    <property type="nucleotide sequence ID" value="NZ_FUYB01000001.1"/>
</dbReference>
<dbReference type="PROSITE" id="PS50902">
    <property type="entry name" value="FLAVODOXIN_LIKE"/>
    <property type="match status" value="1"/>
</dbReference>
<dbReference type="CDD" id="cd06199">
    <property type="entry name" value="SiR"/>
    <property type="match status" value="1"/>
</dbReference>
<comment type="catalytic activity">
    <reaction evidence="10 11">
        <text>hydrogen sulfide + 3 NADP(+) + 3 H2O = sulfite + 3 NADPH + 4 H(+)</text>
        <dbReference type="Rhea" id="RHEA:13801"/>
        <dbReference type="ChEBI" id="CHEBI:15377"/>
        <dbReference type="ChEBI" id="CHEBI:15378"/>
        <dbReference type="ChEBI" id="CHEBI:17359"/>
        <dbReference type="ChEBI" id="CHEBI:29919"/>
        <dbReference type="ChEBI" id="CHEBI:57783"/>
        <dbReference type="ChEBI" id="CHEBI:58349"/>
        <dbReference type="EC" id="1.8.1.2"/>
    </reaction>
</comment>
<feature type="domain" description="Flavodoxin-like" evidence="13">
    <location>
        <begin position="69"/>
        <end position="207"/>
    </location>
</feature>
<dbReference type="Proteomes" id="UP000190460">
    <property type="component" value="Unassembled WGS sequence"/>
</dbReference>